<sequence>MPASMPIPRAEALPLPAPVWLLESLLVLTFFLHVLPMAAVLGGSVLTLVSDLLGRRRPAYRELADRLAGLLPVAMPATITLGVAPLLFIQLLYGNLFYPATVLMGWPWLSTLGLLILAYYGMYVAALAGRRLRQARTWILLGVSLLVGVVAMVFSRGYAFMLQPERWMAVYSADPRGLGLPAAGAEGAPRFLHALLAAFALAGGYLAAYAAWAGRPGDVPAHAGAGRKLGLAVLVMSLGGQAVVAPWYWRTLPEVARAAIGALPGGTVLLAAGPVLALLGLVLLALAVPGRPQARLAGLLGALVLALAAAPPAILREVARRAQAVQYLPPEGWQVAAQWGLMAVFAAFLVLALGTVVWMVLPYAREREGVIPPEPEPSPGD</sequence>
<evidence type="ECO:0000256" key="1">
    <source>
        <dbReference type="SAM" id="Phobius"/>
    </source>
</evidence>
<keyword evidence="1" id="KW-0812">Transmembrane</keyword>
<keyword evidence="3" id="KW-1185">Reference proteome</keyword>
<dbReference type="EMBL" id="AP025628">
    <property type="protein sequence ID" value="BDG60892.1"/>
    <property type="molecule type" value="Genomic_DNA"/>
</dbReference>
<organism evidence="2 3">
    <name type="scientific">Caldinitratiruptor microaerophilus</name>
    <dbReference type="NCBI Taxonomy" id="671077"/>
    <lineage>
        <taxon>Bacteria</taxon>
        <taxon>Bacillati</taxon>
        <taxon>Bacillota</taxon>
        <taxon>Clostridia</taxon>
        <taxon>Eubacteriales</taxon>
        <taxon>Symbiobacteriaceae</taxon>
        <taxon>Caldinitratiruptor</taxon>
    </lineage>
</organism>
<feature type="transmembrane region" description="Helical" evidence="1">
    <location>
        <begin position="335"/>
        <end position="361"/>
    </location>
</feature>
<dbReference type="RefSeq" id="WP_264841579.1">
    <property type="nucleotide sequence ID" value="NZ_AP025628.1"/>
</dbReference>
<feature type="transmembrane region" description="Helical" evidence="1">
    <location>
        <begin position="296"/>
        <end position="315"/>
    </location>
</feature>
<gene>
    <name evidence="2" type="ORF">caldi_19820</name>
</gene>
<keyword evidence="1" id="KW-0472">Membrane</keyword>
<name>A0AA35CKN6_9FIRM</name>
<protein>
    <submittedName>
        <fullName evidence="2">Uncharacterized protein</fullName>
    </submittedName>
</protein>
<feature type="transmembrane region" description="Helical" evidence="1">
    <location>
        <begin position="269"/>
        <end position="289"/>
    </location>
</feature>
<dbReference type="Proteomes" id="UP001163687">
    <property type="component" value="Chromosome"/>
</dbReference>
<proteinExistence type="predicted"/>
<feature type="transmembrane region" description="Helical" evidence="1">
    <location>
        <begin position="138"/>
        <end position="159"/>
    </location>
</feature>
<dbReference type="KEGG" id="cmic:caldi_19820"/>
<feature type="transmembrane region" description="Helical" evidence="1">
    <location>
        <begin position="191"/>
        <end position="208"/>
    </location>
</feature>
<dbReference type="AlphaFoldDB" id="A0AA35CKN6"/>
<feature type="transmembrane region" description="Helical" evidence="1">
    <location>
        <begin position="20"/>
        <end position="49"/>
    </location>
</feature>
<evidence type="ECO:0000313" key="2">
    <source>
        <dbReference type="EMBL" id="BDG60892.1"/>
    </source>
</evidence>
<keyword evidence="1" id="KW-1133">Transmembrane helix</keyword>
<feature type="transmembrane region" description="Helical" evidence="1">
    <location>
        <begin position="105"/>
        <end position="126"/>
    </location>
</feature>
<reference evidence="2" key="1">
    <citation type="submission" date="2022-03" db="EMBL/GenBank/DDBJ databases">
        <title>Complete genome sequence of Caldinitratiruptor microaerophilus.</title>
        <authorList>
            <person name="Mukaiyama R."/>
            <person name="Nishiyama T."/>
            <person name="Ueda K."/>
        </authorList>
    </citation>
    <scope>NUCLEOTIDE SEQUENCE</scope>
    <source>
        <strain evidence="2">JCM 16183</strain>
    </source>
</reference>
<feature type="transmembrane region" description="Helical" evidence="1">
    <location>
        <begin position="229"/>
        <end position="249"/>
    </location>
</feature>
<evidence type="ECO:0000313" key="3">
    <source>
        <dbReference type="Proteomes" id="UP001163687"/>
    </source>
</evidence>
<feature type="transmembrane region" description="Helical" evidence="1">
    <location>
        <begin position="70"/>
        <end position="93"/>
    </location>
</feature>
<accession>A0AA35CKN6</accession>